<evidence type="ECO:0000313" key="9">
    <source>
        <dbReference type="EMBL" id="CAB5229936.1"/>
    </source>
</evidence>
<evidence type="ECO:0000313" key="8">
    <source>
        <dbReference type="EMBL" id="CAB4215424.1"/>
    </source>
</evidence>
<dbReference type="EMBL" id="LR796325">
    <property type="protein sequence ID" value="CAB4136847.1"/>
    <property type="molecule type" value="Genomic_DNA"/>
</dbReference>
<evidence type="ECO:0000256" key="1">
    <source>
        <dbReference type="SAM" id="MobiDB-lite"/>
    </source>
</evidence>
<feature type="domain" description="DUF5681" evidence="2">
    <location>
        <begin position="15"/>
        <end position="103"/>
    </location>
</feature>
<feature type="region of interest" description="Disordered" evidence="1">
    <location>
        <begin position="1"/>
        <end position="31"/>
    </location>
</feature>
<dbReference type="EMBL" id="LR798416">
    <property type="protein sequence ID" value="CAB5229936.1"/>
    <property type="molecule type" value="Genomic_DNA"/>
</dbReference>
<name>A0A6J5SM35_9CAUD</name>
<dbReference type="Pfam" id="PF18932">
    <property type="entry name" value="DUF5681"/>
    <property type="match status" value="1"/>
</dbReference>
<gene>
    <name evidence="6" type="ORF">UFOVP1114_23</name>
    <name evidence="7" type="ORF">UFOVP1386_23</name>
    <name evidence="8" type="ORF">UFOVP1479_24</name>
    <name evidence="9" type="ORF">UFOVP1564_26</name>
    <name evidence="3" type="ORF">UFOVP310_26</name>
    <name evidence="4" type="ORF">UFOVP619_4</name>
    <name evidence="5" type="ORF">UFOVP947_27</name>
</gene>
<evidence type="ECO:0000313" key="4">
    <source>
        <dbReference type="EMBL" id="CAB4152236.1"/>
    </source>
</evidence>
<dbReference type="InterPro" id="IPR043736">
    <property type="entry name" value="DUF5681"/>
</dbReference>
<evidence type="ECO:0000259" key="2">
    <source>
        <dbReference type="Pfam" id="PF18932"/>
    </source>
</evidence>
<sequence length="125" mass="13876">MSELIPGRNGGSIRRWSKGESGNPKGRPKKLVPSMKVEGYKLTEINDTIQALVSMNVKDLKSVYENPNATILEKTVAAALRKSLEEGDLDSIETLMNRVYGKPKEKMELLSQSIIKVTFGDEPKL</sequence>
<dbReference type="EMBL" id="LR797427">
    <property type="protein sequence ID" value="CAB4215424.1"/>
    <property type="molecule type" value="Genomic_DNA"/>
</dbReference>
<proteinExistence type="predicted"/>
<dbReference type="EMBL" id="LR796895">
    <property type="protein sequence ID" value="CAB4173053.1"/>
    <property type="molecule type" value="Genomic_DNA"/>
</dbReference>
<evidence type="ECO:0000313" key="6">
    <source>
        <dbReference type="EMBL" id="CAB4184620.1"/>
    </source>
</evidence>
<dbReference type="EMBL" id="LR797340">
    <property type="protein sequence ID" value="CAB4204129.1"/>
    <property type="molecule type" value="Genomic_DNA"/>
</dbReference>
<evidence type="ECO:0000313" key="5">
    <source>
        <dbReference type="EMBL" id="CAB4173053.1"/>
    </source>
</evidence>
<accession>A0A6J5SM35</accession>
<evidence type="ECO:0000313" key="3">
    <source>
        <dbReference type="EMBL" id="CAB4136847.1"/>
    </source>
</evidence>
<evidence type="ECO:0000313" key="7">
    <source>
        <dbReference type="EMBL" id="CAB4204129.1"/>
    </source>
</evidence>
<dbReference type="EMBL" id="LR797070">
    <property type="protein sequence ID" value="CAB4184620.1"/>
    <property type="molecule type" value="Genomic_DNA"/>
</dbReference>
<reference evidence="8" key="1">
    <citation type="submission" date="2020-05" db="EMBL/GenBank/DDBJ databases">
        <authorList>
            <person name="Chiriac C."/>
            <person name="Salcher M."/>
            <person name="Ghai R."/>
            <person name="Kavagutti S V."/>
        </authorList>
    </citation>
    <scope>NUCLEOTIDE SEQUENCE</scope>
</reference>
<dbReference type="EMBL" id="LR796589">
    <property type="protein sequence ID" value="CAB4152236.1"/>
    <property type="molecule type" value="Genomic_DNA"/>
</dbReference>
<organism evidence="8">
    <name type="scientific">uncultured Caudovirales phage</name>
    <dbReference type="NCBI Taxonomy" id="2100421"/>
    <lineage>
        <taxon>Viruses</taxon>
        <taxon>Duplodnaviria</taxon>
        <taxon>Heunggongvirae</taxon>
        <taxon>Uroviricota</taxon>
        <taxon>Caudoviricetes</taxon>
        <taxon>Peduoviridae</taxon>
        <taxon>Maltschvirus</taxon>
        <taxon>Maltschvirus maltsch</taxon>
    </lineage>
</organism>
<protein>
    <recommendedName>
        <fullName evidence="2">DUF5681 domain-containing protein</fullName>
    </recommendedName>
</protein>